<dbReference type="CDD" id="cd20335">
    <property type="entry name" value="BRcat_RBR"/>
    <property type="match status" value="1"/>
</dbReference>
<feature type="domain" description="IBR" evidence="6">
    <location>
        <begin position="617"/>
        <end position="662"/>
    </location>
</feature>
<gene>
    <name evidence="7" type="ORF">WR25_03917</name>
</gene>
<feature type="region of interest" description="Disordered" evidence="5">
    <location>
        <begin position="31"/>
        <end position="62"/>
    </location>
</feature>
<evidence type="ECO:0000313" key="8">
    <source>
        <dbReference type="Proteomes" id="UP000218231"/>
    </source>
</evidence>
<comment type="caution">
    <text evidence="7">The sequence shown here is derived from an EMBL/GenBank/DDBJ whole genome shotgun (WGS) entry which is preliminary data.</text>
</comment>
<sequence>MPCLPCTSFDFPLSCETEFPFLDGVKEARHTEGKGRRVGGGAGASAQAAKHRGGNNQSINPDIVTKTVHDPNHVLGKRRKAHLLSECADGMAPNVPYSMNRKNRWNEIAAASLLANNSAAGQPNVDVAVVERVYTAKTENVTAVHSLDEDGSIQTIRAKGRGTSVESSGKLRRKNSFKLASLTTKSEKKKRGSRARREAIQEALAKEEDPEDVEEKEEKAHLHYNLYAPHPNAKVLAGKSAGRDTKKACKARNVRQKMVDLSELEASELENSIHLEEETYKPSRDFKFCLGDFITENDQPATGAVIVRRQSIESVQHSEAADPEETARPFDLLDISAVKSLASNTKLQITWLDVENRRAAVDATRLLLKEGVSYAKPILVVIFEKVAAKNHVRVLINSSIAPTGPFSWKTLKDLMRNAHVDSLESVLQVAVRIVSEWKDADDVLSASEDPSTTPNPRFATHRDLFLPNVNGSHLAKVGQALTEAKMAELLREAGRYEADGEEFERIDDSDFDSAEDEKGFADLKPARTIVKCHSCQSTVWDELFELDDSWQCRCCLRQEVINRIRARQLPISLSFVVADGSSSFDVLPAIVPLPLLSFYTKLAATDMLETSDVEIGDLSECPGCRQLVHVDRPNEYATSVCSACGIHWCTDCAAEPHWPMDCDQYKAWIQKWEKQFSLSGDASQQLLRIVCACGDATIEVGDRSESASCPSCRRHFNPTTMRLISRTYWTYDTNLHRTVKHLETDKTYQPLSIEKVPIQKTIKKDVADICSTARSARLSSQRTSDFEKKARKLKDLQAAKRLRELRKTVLIMTENVIGWVYMRKMPSELNPIKTAATQLLKQFEEICFDLDQPKETFALKIDALDVSVNKLLDAVKHSD</sequence>
<dbReference type="EMBL" id="LIAE01008382">
    <property type="protein sequence ID" value="PAV74246.1"/>
    <property type="molecule type" value="Genomic_DNA"/>
</dbReference>
<evidence type="ECO:0000259" key="6">
    <source>
        <dbReference type="Pfam" id="PF01485"/>
    </source>
</evidence>
<dbReference type="Proteomes" id="UP000218231">
    <property type="component" value="Unassembled WGS sequence"/>
</dbReference>
<protein>
    <recommendedName>
        <fullName evidence="6">IBR domain-containing protein</fullName>
    </recommendedName>
</protein>
<accession>A0A2A2KJR9</accession>
<dbReference type="PANTHER" id="PTHR31063">
    <property type="entry name" value="PROTEIN CBG08668"/>
    <property type="match status" value="1"/>
</dbReference>
<reference evidence="7 8" key="1">
    <citation type="journal article" date="2017" name="Curr. Biol.">
        <title>Genome architecture and evolution of a unichromosomal asexual nematode.</title>
        <authorList>
            <person name="Fradin H."/>
            <person name="Zegar C."/>
            <person name="Gutwein M."/>
            <person name="Lucas J."/>
            <person name="Kovtun M."/>
            <person name="Corcoran D."/>
            <person name="Baugh L.R."/>
            <person name="Kiontke K."/>
            <person name="Gunsalus K."/>
            <person name="Fitch D.H."/>
            <person name="Piano F."/>
        </authorList>
    </citation>
    <scope>NUCLEOTIDE SEQUENCE [LARGE SCALE GENOMIC DNA]</scope>
    <source>
        <strain evidence="7">PF1309</strain>
    </source>
</reference>
<name>A0A2A2KJR9_9BILA</name>
<dbReference type="Pfam" id="PF01485">
    <property type="entry name" value="IBR"/>
    <property type="match status" value="1"/>
</dbReference>
<dbReference type="OrthoDB" id="5786205at2759"/>
<evidence type="ECO:0000256" key="4">
    <source>
        <dbReference type="ARBA" id="ARBA00022833"/>
    </source>
</evidence>
<dbReference type="InterPro" id="IPR002867">
    <property type="entry name" value="IBR_dom"/>
</dbReference>
<dbReference type="EMBL" id="LIAE01008382">
    <property type="protein sequence ID" value="PAV74244.1"/>
    <property type="molecule type" value="Genomic_DNA"/>
</dbReference>
<evidence type="ECO:0000313" key="7">
    <source>
        <dbReference type="EMBL" id="PAV74244.1"/>
    </source>
</evidence>
<keyword evidence="8" id="KW-1185">Reference proteome</keyword>
<dbReference type="PANTHER" id="PTHR31063:SF3">
    <property type="entry name" value="ENHANCER OF POLYCOMB-LIKE PROTEIN"/>
    <property type="match status" value="1"/>
</dbReference>
<evidence type="ECO:0000256" key="1">
    <source>
        <dbReference type="ARBA" id="ARBA00022723"/>
    </source>
</evidence>
<keyword evidence="3" id="KW-0833">Ubl conjugation pathway</keyword>
<dbReference type="SUPFAM" id="SSF57850">
    <property type="entry name" value="RING/U-box"/>
    <property type="match status" value="1"/>
</dbReference>
<evidence type="ECO:0000256" key="5">
    <source>
        <dbReference type="SAM" id="MobiDB-lite"/>
    </source>
</evidence>
<keyword evidence="4" id="KW-0862">Zinc</keyword>
<dbReference type="GO" id="GO:0008270">
    <property type="term" value="F:zinc ion binding"/>
    <property type="evidence" value="ECO:0007669"/>
    <property type="project" value="UniProtKB-KW"/>
</dbReference>
<organism evidence="7 8">
    <name type="scientific">Diploscapter pachys</name>
    <dbReference type="NCBI Taxonomy" id="2018661"/>
    <lineage>
        <taxon>Eukaryota</taxon>
        <taxon>Metazoa</taxon>
        <taxon>Ecdysozoa</taxon>
        <taxon>Nematoda</taxon>
        <taxon>Chromadorea</taxon>
        <taxon>Rhabditida</taxon>
        <taxon>Rhabditina</taxon>
        <taxon>Rhabditomorpha</taxon>
        <taxon>Rhabditoidea</taxon>
        <taxon>Rhabditidae</taxon>
        <taxon>Diploscapter</taxon>
    </lineage>
</organism>
<keyword evidence="1" id="KW-0479">Metal-binding</keyword>
<proteinExistence type="predicted"/>
<dbReference type="AlphaFoldDB" id="A0A2A2KJR9"/>
<evidence type="ECO:0000256" key="2">
    <source>
        <dbReference type="ARBA" id="ARBA00022771"/>
    </source>
</evidence>
<evidence type="ECO:0000256" key="3">
    <source>
        <dbReference type="ARBA" id="ARBA00022786"/>
    </source>
</evidence>
<keyword evidence="2" id="KW-0863">Zinc-finger</keyword>